<gene>
    <name evidence="2" type="ORF">UHOR_16678</name>
</gene>
<sequence length="79" mass="8729">MPSQPNDLHPANDPSLEDSSDEQAEMILVPADHQRTTNPSDNSDSDDSKPNEPLLDLNDINKMNINTLQNIVTQSTLCK</sequence>
<dbReference type="Proteomes" id="UP000006174">
    <property type="component" value="Unassembled WGS sequence"/>
</dbReference>
<comment type="caution">
    <text evidence="2">The sequence shown here is derived from an EMBL/GenBank/DDBJ whole genome shotgun (WGS) entry which is preliminary data.</text>
</comment>
<dbReference type="HOGENOM" id="CLU_2544305_0_0_1"/>
<proteinExistence type="predicted"/>
<evidence type="ECO:0000313" key="2">
    <source>
        <dbReference type="EMBL" id="CCF54657.1"/>
    </source>
</evidence>
<dbReference type="EMBL" id="CAGI01000194">
    <property type="protein sequence ID" value="CCF54657.1"/>
    <property type="molecule type" value="Genomic_DNA"/>
</dbReference>
<evidence type="ECO:0000256" key="1">
    <source>
        <dbReference type="SAM" id="MobiDB-lite"/>
    </source>
</evidence>
<feature type="compositionally biased region" description="Acidic residues" evidence="1">
    <location>
        <begin position="15"/>
        <end position="24"/>
    </location>
</feature>
<dbReference type="AlphaFoldDB" id="I2G664"/>
<feature type="region of interest" description="Disordered" evidence="1">
    <location>
        <begin position="1"/>
        <end position="57"/>
    </location>
</feature>
<keyword evidence="3" id="KW-1185">Reference proteome</keyword>
<evidence type="ECO:0000313" key="3">
    <source>
        <dbReference type="Proteomes" id="UP000006174"/>
    </source>
</evidence>
<name>I2G664_USTHO</name>
<protein>
    <submittedName>
        <fullName evidence="2">Uncharacterized protein</fullName>
    </submittedName>
</protein>
<reference evidence="2 3" key="1">
    <citation type="journal article" date="2012" name="Plant Cell">
        <title>Genome comparison of barley and maize smut fungi reveals targeted loss of RNA silencing components and species-specific presence of transposable elements.</title>
        <authorList>
            <person name="Laurie J.D."/>
            <person name="Ali S."/>
            <person name="Linning R."/>
            <person name="Mannhaupt G."/>
            <person name="Wong P."/>
            <person name="Gueldener U."/>
            <person name="Muensterkoetter M."/>
            <person name="Moore R."/>
            <person name="Kahmann R."/>
            <person name="Bakkeren G."/>
            <person name="Schirawski J."/>
        </authorList>
    </citation>
    <scope>NUCLEOTIDE SEQUENCE [LARGE SCALE GENOMIC DNA]</scope>
    <source>
        <strain evidence="3">Uh4875-4</strain>
    </source>
</reference>
<accession>I2G664</accession>
<organism evidence="2 3">
    <name type="scientific">Ustilago hordei</name>
    <name type="common">Barley covered smut fungus</name>
    <dbReference type="NCBI Taxonomy" id="120017"/>
    <lineage>
        <taxon>Eukaryota</taxon>
        <taxon>Fungi</taxon>
        <taxon>Dikarya</taxon>
        <taxon>Basidiomycota</taxon>
        <taxon>Ustilaginomycotina</taxon>
        <taxon>Ustilaginomycetes</taxon>
        <taxon>Ustilaginales</taxon>
        <taxon>Ustilaginaceae</taxon>
        <taxon>Ustilago</taxon>
    </lineage>
</organism>